<comment type="similarity">
    <text evidence="1">Belongs to the protein kinase superfamily. ADCK protein kinase family.</text>
</comment>
<dbReference type="SUPFAM" id="SSF56112">
    <property type="entry name" value="Protein kinase-like (PK-like)"/>
    <property type="match status" value="1"/>
</dbReference>
<keyword evidence="5" id="KW-1185">Reference proteome</keyword>
<sequence length="538" mass="62843">MNKKNKLLRIYKVLSFALIIFLQIYWYKWTRKPEAEWEKLWERIGKRFRKTLFELEGLLIKVGQFISIRSDLLPSPFIKEIQDLTDKVPPSKWSEIQKVLDEEWGEEGSKKVRSIQEEAIASASIGEVYKGILHDGTAIAIKVQRPEIQSIVQTDFRTLKILLWFVDHLVPIPKGLINLSVLFQELKQVIERELDFSKEKETLLYFRERYKDREIVKIPAIHPELCTKRVLIMEWIEGKRITDLETINEMGPYKEEVAQRLVKVFLPQWLEPGIFHADPHPGNVLLSRGGEIILLDFGMAGELSKKDAAHFQALIESFLAKNYGKTVEVLSHLGFLLPNADSKMVERLLNEWISIDLADLKEMDLIKLKLEINDLIAALPIQVPTRFVFLGRSFITIEGIVRQLLPEEELIHLAKPVFTEWLSTQGSKWSFYWRAIQSQPLFKIFHSITEFLDAPQKYEQLKETEQRREFQFAVYESRKKRFFQLFLLGLIGMGTSYYLTEDLLLKIATALSGLSAVGYYVSSYNLSKWLKYMPEKRR</sequence>
<protein>
    <submittedName>
        <fullName evidence="4">ABC1 kinase family protein</fullName>
    </submittedName>
</protein>
<organism evidence="4 5">
    <name type="scientific">Sporosarcina contaminans</name>
    <dbReference type="NCBI Taxonomy" id="633403"/>
    <lineage>
        <taxon>Bacteria</taxon>
        <taxon>Bacillati</taxon>
        <taxon>Bacillota</taxon>
        <taxon>Bacilli</taxon>
        <taxon>Bacillales</taxon>
        <taxon>Caryophanaceae</taxon>
        <taxon>Sporosarcina</taxon>
    </lineage>
</organism>
<dbReference type="InterPro" id="IPR000719">
    <property type="entry name" value="Prot_kinase_dom"/>
</dbReference>
<dbReference type="PANTHER" id="PTHR10566:SF113">
    <property type="entry name" value="PROTEIN ACTIVITY OF BC1 COMPLEX KINASE 7, CHLOROPLASTIC"/>
    <property type="match status" value="1"/>
</dbReference>
<proteinExistence type="inferred from homology"/>
<gene>
    <name evidence="4" type="ORF">ACFQ38_09920</name>
</gene>
<evidence type="ECO:0000313" key="4">
    <source>
        <dbReference type="EMBL" id="MFD1205414.1"/>
    </source>
</evidence>
<dbReference type="InterPro" id="IPR004147">
    <property type="entry name" value="ABC1_dom"/>
</dbReference>
<name>A0ABW3U155_9BACL</name>
<dbReference type="RefSeq" id="WP_381480592.1">
    <property type="nucleotide sequence ID" value="NZ_JBHTLT010000045.1"/>
</dbReference>
<keyword evidence="2" id="KW-0812">Transmembrane</keyword>
<feature type="transmembrane region" description="Helical" evidence="2">
    <location>
        <begin position="6"/>
        <end position="27"/>
    </location>
</feature>
<keyword evidence="4" id="KW-0418">Kinase</keyword>
<dbReference type="InterPro" id="IPR050154">
    <property type="entry name" value="UbiB_kinase"/>
</dbReference>
<keyword evidence="2" id="KW-1133">Transmembrane helix</keyword>
<accession>A0ABW3U155</accession>
<dbReference type="Gene3D" id="1.10.510.10">
    <property type="entry name" value="Transferase(Phosphotransferase) domain 1"/>
    <property type="match status" value="1"/>
</dbReference>
<evidence type="ECO:0000256" key="2">
    <source>
        <dbReference type="SAM" id="Phobius"/>
    </source>
</evidence>
<evidence type="ECO:0000313" key="5">
    <source>
        <dbReference type="Proteomes" id="UP001597231"/>
    </source>
</evidence>
<evidence type="ECO:0000256" key="1">
    <source>
        <dbReference type="ARBA" id="ARBA00009670"/>
    </source>
</evidence>
<dbReference type="PROSITE" id="PS50011">
    <property type="entry name" value="PROTEIN_KINASE_DOM"/>
    <property type="match status" value="1"/>
</dbReference>
<keyword evidence="4" id="KW-0808">Transferase</keyword>
<dbReference type="EMBL" id="JBHTLT010000045">
    <property type="protein sequence ID" value="MFD1205414.1"/>
    <property type="molecule type" value="Genomic_DNA"/>
</dbReference>
<dbReference type="Proteomes" id="UP001597231">
    <property type="component" value="Unassembled WGS sequence"/>
</dbReference>
<dbReference type="PANTHER" id="PTHR10566">
    <property type="entry name" value="CHAPERONE-ACTIVITY OF BC1 COMPLEX CABC1 -RELATED"/>
    <property type="match status" value="1"/>
</dbReference>
<dbReference type="GO" id="GO:0016301">
    <property type="term" value="F:kinase activity"/>
    <property type="evidence" value="ECO:0007669"/>
    <property type="project" value="UniProtKB-KW"/>
</dbReference>
<reference evidence="5" key="1">
    <citation type="journal article" date="2019" name="Int. J. Syst. Evol. Microbiol.">
        <title>The Global Catalogue of Microorganisms (GCM) 10K type strain sequencing project: providing services to taxonomists for standard genome sequencing and annotation.</title>
        <authorList>
            <consortium name="The Broad Institute Genomics Platform"/>
            <consortium name="The Broad Institute Genome Sequencing Center for Infectious Disease"/>
            <person name="Wu L."/>
            <person name="Ma J."/>
        </authorList>
    </citation>
    <scope>NUCLEOTIDE SEQUENCE [LARGE SCALE GENOMIC DNA]</scope>
    <source>
        <strain evidence="5">CCUG 53915</strain>
    </source>
</reference>
<dbReference type="Pfam" id="PF03109">
    <property type="entry name" value="ABC1"/>
    <property type="match status" value="1"/>
</dbReference>
<feature type="domain" description="Protein kinase" evidence="3">
    <location>
        <begin position="114"/>
        <end position="442"/>
    </location>
</feature>
<dbReference type="CDD" id="cd05121">
    <property type="entry name" value="ABC1_ADCK3-like"/>
    <property type="match status" value="1"/>
</dbReference>
<comment type="caution">
    <text evidence="4">The sequence shown here is derived from an EMBL/GenBank/DDBJ whole genome shotgun (WGS) entry which is preliminary data.</text>
</comment>
<evidence type="ECO:0000259" key="3">
    <source>
        <dbReference type="PROSITE" id="PS50011"/>
    </source>
</evidence>
<keyword evidence="2" id="KW-0472">Membrane</keyword>
<dbReference type="InterPro" id="IPR011009">
    <property type="entry name" value="Kinase-like_dom_sf"/>
</dbReference>